<evidence type="ECO:0000313" key="1">
    <source>
        <dbReference type="EMBL" id="KKL17538.1"/>
    </source>
</evidence>
<name>A0A0F9E094_9ZZZZ</name>
<organism evidence="1">
    <name type="scientific">marine sediment metagenome</name>
    <dbReference type="NCBI Taxonomy" id="412755"/>
    <lineage>
        <taxon>unclassified sequences</taxon>
        <taxon>metagenomes</taxon>
        <taxon>ecological metagenomes</taxon>
    </lineage>
</organism>
<sequence>MASVRELKKDINNVMGDIIEAVYITDAANNKQDSEEGAAIIDEAIAAFDGLIADINKKDVDNRSKHLQGVRKDLEKKANGLVEKVNKLG</sequence>
<reference evidence="1" key="1">
    <citation type="journal article" date="2015" name="Nature">
        <title>Complex archaea that bridge the gap between prokaryotes and eukaryotes.</title>
        <authorList>
            <person name="Spang A."/>
            <person name="Saw J.H."/>
            <person name="Jorgensen S.L."/>
            <person name="Zaremba-Niedzwiedzka K."/>
            <person name="Martijn J."/>
            <person name="Lind A.E."/>
            <person name="van Eijk R."/>
            <person name="Schleper C."/>
            <person name="Guy L."/>
            <person name="Ettema T.J."/>
        </authorList>
    </citation>
    <scope>NUCLEOTIDE SEQUENCE</scope>
</reference>
<dbReference type="EMBL" id="LAZR01039220">
    <property type="protein sequence ID" value="KKL17538.1"/>
    <property type="molecule type" value="Genomic_DNA"/>
</dbReference>
<accession>A0A0F9E094</accession>
<gene>
    <name evidence="1" type="ORF">LCGC14_2484550</name>
</gene>
<protein>
    <submittedName>
        <fullName evidence="1">Uncharacterized protein</fullName>
    </submittedName>
</protein>
<proteinExistence type="predicted"/>
<dbReference type="AlphaFoldDB" id="A0A0F9E094"/>
<comment type="caution">
    <text evidence="1">The sequence shown here is derived from an EMBL/GenBank/DDBJ whole genome shotgun (WGS) entry which is preliminary data.</text>
</comment>